<keyword evidence="5" id="KW-1185">Reference proteome</keyword>
<dbReference type="Gene3D" id="2.90.10.10">
    <property type="entry name" value="Bulb-type lectin domain"/>
    <property type="match status" value="5"/>
</dbReference>
<dbReference type="KEGG" id="mama:GII36_05790"/>
<dbReference type="EMBL" id="CP045921">
    <property type="protein sequence ID" value="QHN43330.1"/>
    <property type="molecule type" value="Genomic_DNA"/>
</dbReference>
<organism evidence="4 5">
    <name type="scientific">Candidatus Mycosynbacter amalyticus</name>
    <dbReference type="NCBI Taxonomy" id="2665156"/>
    <lineage>
        <taxon>Bacteria</taxon>
        <taxon>Candidatus Saccharimonadota</taxon>
        <taxon>Candidatus Saccharimonadota incertae sedis</taxon>
        <taxon>Candidatus Mycosynbacter</taxon>
    </lineage>
</organism>
<keyword evidence="2" id="KW-0732">Signal</keyword>
<name>A0A857MRT7_9BACT</name>
<gene>
    <name evidence="4" type="ORF">GII36_05790</name>
</gene>
<feature type="domain" description="Bulb-type lectin" evidence="3">
    <location>
        <begin position="531"/>
        <end position="639"/>
    </location>
</feature>
<protein>
    <recommendedName>
        <fullName evidence="3">Bulb-type lectin domain-containing protein</fullName>
    </recommendedName>
</protein>
<dbReference type="InterPro" id="IPR013783">
    <property type="entry name" value="Ig-like_fold"/>
</dbReference>
<dbReference type="RefSeq" id="WP_260763399.1">
    <property type="nucleotide sequence ID" value="NZ_CP045921.1"/>
</dbReference>
<reference evidence="4" key="1">
    <citation type="journal article" date="2021" name="Nat. Microbiol.">
        <title>Cocultivation of an ultrasmall environmental parasitic bacterium with lytic ability against bacteria associated with wastewater foams.</title>
        <authorList>
            <person name="Batinovic S."/>
            <person name="Rose J.J.A."/>
            <person name="Ratcliffe J."/>
            <person name="Seviour R.J."/>
            <person name="Petrovski S."/>
        </authorList>
    </citation>
    <scope>NUCLEOTIDE SEQUENCE</scope>
    <source>
        <strain evidence="4">JR1</strain>
    </source>
</reference>
<feature type="compositionally biased region" description="Polar residues" evidence="1">
    <location>
        <begin position="325"/>
        <end position="350"/>
    </location>
</feature>
<dbReference type="AlphaFoldDB" id="A0A857MRT7"/>
<feature type="signal peptide" evidence="2">
    <location>
        <begin position="1"/>
        <end position="30"/>
    </location>
</feature>
<evidence type="ECO:0000259" key="3">
    <source>
        <dbReference type="PROSITE" id="PS50927"/>
    </source>
</evidence>
<evidence type="ECO:0000256" key="2">
    <source>
        <dbReference type="SAM" id="SignalP"/>
    </source>
</evidence>
<dbReference type="SMART" id="SM00108">
    <property type="entry name" value="B_lectin"/>
    <property type="match status" value="2"/>
</dbReference>
<proteinExistence type="predicted"/>
<dbReference type="Gene3D" id="2.60.40.10">
    <property type="entry name" value="Immunoglobulins"/>
    <property type="match status" value="1"/>
</dbReference>
<feature type="region of interest" description="Disordered" evidence="1">
    <location>
        <begin position="325"/>
        <end position="356"/>
    </location>
</feature>
<dbReference type="InterPro" id="IPR036426">
    <property type="entry name" value="Bulb-type_lectin_dom_sf"/>
</dbReference>
<evidence type="ECO:0000256" key="1">
    <source>
        <dbReference type="SAM" id="MobiDB-lite"/>
    </source>
</evidence>
<dbReference type="Proteomes" id="UP001059824">
    <property type="component" value="Chromosome"/>
</dbReference>
<feature type="chain" id="PRO_5033039099" description="Bulb-type lectin domain-containing protein" evidence="2">
    <location>
        <begin position="31"/>
        <end position="642"/>
    </location>
</feature>
<evidence type="ECO:0000313" key="5">
    <source>
        <dbReference type="Proteomes" id="UP001059824"/>
    </source>
</evidence>
<evidence type="ECO:0000313" key="4">
    <source>
        <dbReference type="EMBL" id="QHN43330.1"/>
    </source>
</evidence>
<dbReference type="SUPFAM" id="SSF51110">
    <property type="entry name" value="alpha-D-mannose-specific plant lectins"/>
    <property type="match status" value="2"/>
</dbReference>
<accession>A0A857MRT7</accession>
<sequence length="642" mass="70326">MYSLLHGIGLTCAGLAITLTISLVGNTTHAAGFDAGRIIDDSVFTDKNTMSPAYIQAFLNSKVPSCDTWGTQTSEYGGGTRRQWAEARGYMAPYTCLRDYTENGRSAAQIIYDTAQAYSINPQVLIVLLQKEQGLVTDTWPVSVQYRSATGYGCPDTAPCDSQYYGLTNQLSWAAKMFRAIMDASPSWYTPYIVGTNYIRYNPDASCGGSNVAIQNRATQALYNYTPYQPNAAALAAAMGTTVPCGAYGNINFYRYFTSWFGNTSGAPYSWRVESTTLYYDAARTQIVSNTNGIYNIKPGQKVYARVVTTNTGWLTWPKATTRLGTQRGQDRSSAFADSSWQQPNRTGGYTESGDVAPGNQATFNYSLTAPQSPDIYEEWFGVVVEGAGWVSNPTFLHNISVAAALDTKYKSTNDKLSSGATLTPGQNIISSDGHSVLHLSFGGSLEIWTNYTKRWTSNTDNSGANRLVNQTDGNLVLYRDNTPLWASNTFSPGTSGQLTLQSDGNLVMYKNGSAAWASNSVTFDQTDLANSLVLGDQTIFPGQSLFTPDRYYRLTLQTDGNIVLYTPTRAIWASNTYGRKFDRMIIQNDGNIVTYDGNNYATWSTRTNSTGGTIFRIQGDGNSVLYAGNRPLWASNTFLVR</sequence>
<dbReference type="InterPro" id="IPR001480">
    <property type="entry name" value="Bulb-type_lectin_dom"/>
</dbReference>
<dbReference type="PROSITE" id="PS50927">
    <property type="entry name" value="BULB_LECTIN"/>
    <property type="match status" value="2"/>
</dbReference>
<feature type="domain" description="Bulb-type lectin" evidence="3">
    <location>
        <begin position="414"/>
        <end position="522"/>
    </location>
</feature>